<evidence type="ECO:0000313" key="1">
    <source>
        <dbReference type="EMBL" id="RSD24986.1"/>
    </source>
</evidence>
<reference evidence="2" key="1">
    <citation type="submission" date="2018-12" db="EMBL/GenBank/DDBJ databases">
        <title>Bacillus chawlae sp. nov., Bacillus glennii sp. nov., and Bacillus saganii sp. nov. Isolated from the Vehicle Assembly Building at Kennedy Space Center where the Viking Spacecraft were Assembled.</title>
        <authorList>
            <person name="Seuylemezian A."/>
            <person name="Vaishampayan P."/>
        </authorList>
    </citation>
    <scope>NUCLEOTIDE SEQUENCE [LARGE SCALE GENOMIC DNA]</scope>
    <source>
        <strain evidence="2">DSM 13966</strain>
    </source>
</reference>
<dbReference type="RefSeq" id="WP_125481519.1">
    <property type="nucleotide sequence ID" value="NZ_RSFW01000021.1"/>
</dbReference>
<dbReference type="Proteomes" id="UP000279911">
    <property type="component" value="Unassembled WGS sequence"/>
</dbReference>
<dbReference type="AlphaFoldDB" id="A0A3R9E2Y8"/>
<evidence type="ECO:0000313" key="2">
    <source>
        <dbReference type="Proteomes" id="UP000279911"/>
    </source>
</evidence>
<protein>
    <submittedName>
        <fullName evidence="1">Uncharacterized protein</fullName>
    </submittedName>
</protein>
<gene>
    <name evidence="1" type="ORF">EJA10_18530</name>
</gene>
<accession>A0A3R9E2Y8</accession>
<dbReference type="EMBL" id="RSFW01000021">
    <property type="protein sequence ID" value="RSD24986.1"/>
    <property type="molecule type" value="Genomic_DNA"/>
</dbReference>
<organism evidence="1 2">
    <name type="scientific">Mesobacillus subterraneus</name>
    <dbReference type="NCBI Taxonomy" id="285983"/>
    <lineage>
        <taxon>Bacteria</taxon>
        <taxon>Bacillati</taxon>
        <taxon>Bacillota</taxon>
        <taxon>Bacilli</taxon>
        <taxon>Bacillales</taxon>
        <taxon>Bacillaceae</taxon>
        <taxon>Mesobacillus</taxon>
    </lineage>
</organism>
<comment type="caution">
    <text evidence="1">The sequence shown here is derived from an EMBL/GenBank/DDBJ whole genome shotgun (WGS) entry which is preliminary data.</text>
</comment>
<proteinExistence type="predicted"/>
<name>A0A3R9E2Y8_9BACI</name>
<sequence length="95" mass="10308">MSGKGAPQQSKCCIGCIDPTQTNEATINVNQFNLVMVVRGDGGLVPQNFDFVGNKFNLAVDENGDLTINGHKMEATDLEDGVKMYAFKHKDVKTS</sequence>